<accession>A0A0N4VI32</accession>
<dbReference type="GO" id="GO:0005739">
    <property type="term" value="C:mitochondrion"/>
    <property type="evidence" value="ECO:0007669"/>
    <property type="project" value="UniProtKB-SubCell"/>
</dbReference>
<dbReference type="Proteomes" id="UP000274131">
    <property type="component" value="Unassembled WGS sequence"/>
</dbReference>
<name>A0A0N4VI32_ENTVE</name>
<evidence type="ECO:0000313" key="6">
    <source>
        <dbReference type="WBParaSite" id="EVEC_0001048301-mRNA-1"/>
    </source>
</evidence>
<dbReference type="WBParaSite" id="EVEC_0001048301-mRNA-1">
    <property type="protein sequence ID" value="EVEC_0001048301-mRNA-1"/>
    <property type="gene ID" value="EVEC_0001048301"/>
</dbReference>
<comment type="subcellular location">
    <subcellularLocation>
        <location evidence="1">Mitochondrion</location>
    </subcellularLocation>
</comment>
<evidence type="ECO:0000313" key="4">
    <source>
        <dbReference type="EMBL" id="VDD95076.1"/>
    </source>
</evidence>
<sequence>MVNYEDIPPSDIERMLFMENREFDREAMAKMSPKERDRALGQMFFQVPYDARFPHTHQTRRCKTYYTDYYRCIELLGVDYKPCEFFKSLYKAVCSPDEIKKFDEARKQGCFTERFDR</sequence>
<proteinExistence type="predicted"/>
<dbReference type="SUPFAM" id="SSF47694">
    <property type="entry name" value="Cytochrome c oxidase subunit h"/>
    <property type="match status" value="1"/>
</dbReference>
<keyword evidence="2" id="KW-0496">Mitochondrion</keyword>
<dbReference type="CDD" id="cd00926">
    <property type="entry name" value="Cyt_c_Oxidase_VIb"/>
    <property type="match status" value="1"/>
</dbReference>
<reference evidence="4 5" key="2">
    <citation type="submission" date="2018-10" db="EMBL/GenBank/DDBJ databases">
        <authorList>
            <consortium name="Pathogen Informatics"/>
        </authorList>
    </citation>
    <scope>NUCLEOTIDE SEQUENCE [LARGE SCALE GENOMIC DNA]</scope>
</reference>
<dbReference type="OrthoDB" id="1107506at2759"/>
<dbReference type="STRING" id="51028.A0A0N4VI32"/>
<evidence type="ECO:0000256" key="3">
    <source>
        <dbReference type="ARBA" id="ARBA00023157"/>
    </source>
</evidence>
<gene>
    <name evidence="4" type="ORF">EVEC_LOCUS9827</name>
</gene>
<dbReference type="EMBL" id="UXUI01010321">
    <property type="protein sequence ID" value="VDD95076.1"/>
    <property type="molecule type" value="Genomic_DNA"/>
</dbReference>
<keyword evidence="5" id="KW-1185">Reference proteome</keyword>
<dbReference type="InterPro" id="IPR048280">
    <property type="entry name" value="COX6B-like"/>
</dbReference>
<dbReference type="InterPro" id="IPR036549">
    <property type="entry name" value="CX6/COA6-like_sf"/>
</dbReference>
<dbReference type="Gene3D" id="1.10.10.140">
    <property type="entry name" value="Cytochrome c oxidase, subunit VIb"/>
    <property type="match status" value="1"/>
</dbReference>
<protein>
    <submittedName>
        <fullName evidence="6">CHCH domain-containing protein</fullName>
    </submittedName>
</protein>
<reference evidence="6" key="1">
    <citation type="submission" date="2017-02" db="UniProtKB">
        <authorList>
            <consortium name="WormBaseParasite"/>
        </authorList>
    </citation>
    <scope>IDENTIFICATION</scope>
</reference>
<dbReference type="GO" id="GO:0045277">
    <property type="term" value="C:respiratory chain complex IV"/>
    <property type="evidence" value="ECO:0007669"/>
    <property type="project" value="InterPro"/>
</dbReference>
<evidence type="ECO:0000256" key="2">
    <source>
        <dbReference type="ARBA" id="ARBA00023128"/>
    </source>
</evidence>
<dbReference type="InterPro" id="IPR003213">
    <property type="entry name" value="Cyt_c_oxidase_su6B"/>
</dbReference>
<evidence type="ECO:0000313" key="5">
    <source>
        <dbReference type="Proteomes" id="UP000274131"/>
    </source>
</evidence>
<keyword evidence="3" id="KW-1015">Disulfide bond</keyword>
<evidence type="ECO:0000256" key="1">
    <source>
        <dbReference type="ARBA" id="ARBA00004173"/>
    </source>
</evidence>
<dbReference type="PANTHER" id="PTHR11387">
    <property type="entry name" value="CYTOCHROME C OXIDASE SUBUNIT 6B"/>
    <property type="match status" value="1"/>
</dbReference>
<dbReference type="AlphaFoldDB" id="A0A0N4VI32"/>
<dbReference type="Pfam" id="PF02297">
    <property type="entry name" value="COX6B"/>
    <property type="match status" value="1"/>
</dbReference>
<organism evidence="6">
    <name type="scientific">Enterobius vermicularis</name>
    <name type="common">Human pinworm</name>
    <dbReference type="NCBI Taxonomy" id="51028"/>
    <lineage>
        <taxon>Eukaryota</taxon>
        <taxon>Metazoa</taxon>
        <taxon>Ecdysozoa</taxon>
        <taxon>Nematoda</taxon>
        <taxon>Chromadorea</taxon>
        <taxon>Rhabditida</taxon>
        <taxon>Spirurina</taxon>
        <taxon>Oxyuridomorpha</taxon>
        <taxon>Oxyuroidea</taxon>
        <taxon>Oxyuridae</taxon>
        <taxon>Enterobius</taxon>
    </lineage>
</organism>